<dbReference type="Proteomes" id="UP000601435">
    <property type="component" value="Unassembled WGS sequence"/>
</dbReference>
<evidence type="ECO:0000313" key="1">
    <source>
        <dbReference type="EMBL" id="CAE7744979.1"/>
    </source>
</evidence>
<dbReference type="OrthoDB" id="413494at2759"/>
<comment type="caution">
    <text evidence="1">The sequence shown here is derived from an EMBL/GenBank/DDBJ whole genome shotgun (WGS) entry which is preliminary data.</text>
</comment>
<reference evidence="1" key="1">
    <citation type="submission" date="2021-02" db="EMBL/GenBank/DDBJ databases">
        <authorList>
            <person name="Dougan E. K."/>
            <person name="Rhodes N."/>
            <person name="Thang M."/>
            <person name="Chan C."/>
        </authorList>
    </citation>
    <scope>NUCLEOTIDE SEQUENCE</scope>
</reference>
<name>A0A812XNF8_9DINO</name>
<evidence type="ECO:0000313" key="2">
    <source>
        <dbReference type="Proteomes" id="UP000601435"/>
    </source>
</evidence>
<sequence length="581" mass="65891">MTLVMDTVILQHSSITQRIDHSDTFSDVFARFCAKSSDVPVDGARIHNMRGQKNRFASYSKPLGRACIFLDALISTACWICVQRRGEEQGRDAGDFLTFLNEEKAILMAMMSDAASACVGLTRSLDTEDYDAATLNWEISSLVQTLHFLFIEGSVVEHGYTKQMLLYLRRQRAYMDGHDRPRCLGGPGTVSADMLQRCIDRLQIFVDEDSLRAEFVDVRPMAMYEHRKGCSNVDAWVQTILRLERKQATVRENHPTATLRQVVQRYAAFSGLTTSGVEQGFSQIQRHCTPERNHMLLETELDETVLQLPQTVFSDHEITRRAVDVWLKYFNPPRARPTTTQRIDAGVPKMKGVKETDTRVGAETAWKAAESKRLSESVQQRPEVSIEEVQSLARSMTSHLMCDKVLAEEAFQKTKQYKNKLVAYLDNALLHESEVDEDCVQVAEAFKDAQQKEDAKNGRLRKRRADLLNPARVPDPCTKHVYYAPGVAPPNLDCLVGDPEHADFIVEKDPSDPHDECYWCAFVLGTSICNDEFIRRHGQQGVCFNFTPAMKSKRQLFVSAGFGREHPRLAEVICLFPSRQQ</sequence>
<protein>
    <submittedName>
        <fullName evidence="1">Uncharacterized protein</fullName>
    </submittedName>
</protein>
<dbReference type="AlphaFoldDB" id="A0A812XNF8"/>
<feature type="non-terminal residue" evidence="1">
    <location>
        <position position="1"/>
    </location>
</feature>
<keyword evidence="2" id="KW-1185">Reference proteome</keyword>
<organism evidence="1 2">
    <name type="scientific">Symbiodinium necroappetens</name>
    <dbReference type="NCBI Taxonomy" id="1628268"/>
    <lineage>
        <taxon>Eukaryota</taxon>
        <taxon>Sar</taxon>
        <taxon>Alveolata</taxon>
        <taxon>Dinophyceae</taxon>
        <taxon>Suessiales</taxon>
        <taxon>Symbiodiniaceae</taxon>
        <taxon>Symbiodinium</taxon>
    </lineage>
</organism>
<accession>A0A812XNF8</accession>
<gene>
    <name evidence="1" type="ORF">SNEC2469_LOCUS21568</name>
</gene>
<dbReference type="EMBL" id="CAJNJA010038252">
    <property type="protein sequence ID" value="CAE7744979.1"/>
    <property type="molecule type" value="Genomic_DNA"/>
</dbReference>
<proteinExistence type="predicted"/>